<dbReference type="EMBL" id="BSXT01003673">
    <property type="protein sequence ID" value="GMF55209.1"/>
    <property type="molecule type" value="Genomic_DNA"/>
</dbReference>
<dbReference type="SUPFAM" id="SSF50630">
    <property type="entry name" value="Acid proteases"/>
    <property type="match status" value="1"/>
</dbReference>
<gene>
    <name evidence="1" type="ORF">Pfra01_002320800</name>
</gene>
<protein>
    <submittedName>
        <fullName evidence="1">Unnamed protein product</fullName>
    </submittedName>
</protein>
<dbReference type="Pfam" id="PF13975">
    <property type="entry name" value="gag-asp_proteas"/>
    <property type="match status" value="1"/>
</dbReference>
<evidence type="ECO:0000313" key="1">
    <source>
        <dbReference type="EMBL" id="GMF55209.1"/>
    </source>
</evidence>
<reference evidence="1" key="1">
    <citation type="submission" date="2023-04" db="EMBL/GenBank/DDBJ databases">
        <title>Phytophthora fragariaefolia NBRC 109709.</title>
        <authorList>
            <person name="Ichikawa N."/>
            <person name="Sato H."/>
            <person name="Tonouchi N."/>
        </authorList>
    </citation>
    <scope>NUCLEOTIDE SEQUENCE</scope>
    <source>
        <strain evidence="1">NBRC 109709</strain>
    </source>
</reference>
<proteinExistence type="predicted"/>
<dbReference type="InterPro" id="IPR021109">
    <property type="entry name" value="Peptidase_aspartic_dom_sf"/>
</dbReference>
<sequence length="489" mass="55445">MKETKKKIAVVTDLPVTESTSVGDWKDEEFDVSDSLVANWIQDEETSPVPESDVIQVVKDSVNTWYHRLFTDEELDAMEQCELGQESTVIAGSEVAIECEEYGEEIEDRLYPLDEIEIRKRVKRNAEAQTDPSLEELAAYLGVPAEVLERRREASPPRLESAENWQEWYGEMLEKSEEAKRANRDFRSPSRCASSSVSCTQRGYYEQTKDDPGEFPLGNGGTVKVSPLRDKVREVRWDRLLWHAEEVIKLRGLDERYLDALWTWIESYCDENVGLIWGKLCERTRRSRTASARRRRRRRATRGGSLTFSSLYKPYAEALGDWEFYPKRGEEISHSVSVVRNECPSRTPLPRTGLVEVVTVNLPNGFGFRNEGENGCGVYRVVEDERRVVCAVGNFEALSSGYIDCLSSRMLADTGATLSLVDRRVLKRLGRMSEPLEAYEGLVKSSSGHKLRIRGWTSLSVRLGTVEVSMSVLVADQLYVDAIVGVDAL</sequence>
<dbReference type="AlphaFoldDB" id="A0A9W7D2A9"/>
<dbReference type="Gene3D" id="2.40.70.10">
    <property type="entry name" value="Acid Proteases"/>
    <property type="match status" value="1"/>
</dbReference>
<comment type="caution">
    <text evidence="1">The sequence shown here is derived from an EMBL/GenBank/DDBJ whole genome shotgun (WGS) entry which is preliminary data.</text>
</comment>
<organism evidence="1 2">
    <name type="scientific">Phytophthora fragariaefolia</name>
    <dbReference type="NCBI Taxonomy" id="1490495"/>
    <lineage>
        <taxon>Eukaryota</taxon>
        <taxon>Sar</taxon>
        <taxon>Stramenopiles</taxon>
        <taxon>Oomycota</taxon>
        <taxon>Peronosporomycetes</taxon>
        <taxon>Peronosporales</taxon>
        <taxon>Peronosporaceae</taxon>
        <taxon>Phytophthora</taxon>
    </lineage>
</organism>
<name>A0A9W7D2A9_9STRA</name>
<dbReference type="OrthoDB" id="1740536at2759"/>
<dbReference type="CDD" id="cd00303">
    <property type="entry name" value="retropepsin_like"/>
    <property type="match status" value="1"/>
</dbReference>
<keyword evidence="2" id="KW-1185">Reference proteome</keyword>
<dbReference type="Proteomes" id="UP001165121">
    <property type="component" value="Unassembled WGS sequence"/>
</dbReference>
<accession>A0A9W7D2A9</accession>
<evidence type="ECO:0000313" key="2">
    <source>
        <dbReference type="Proteomes" id="UP001165121"/>
    </source>
</evidence>